<dbReference type="RefSeq" id="WP_052088405.1">
    <property type="nucleotide sequence ID" value="NZ_AWTN01000114.1"/>
</dbReference>
<feature type="domain" description="Competence protein CoiA nuclease-like" evidence="1">
    <location>
        <begin position="69"/>
        <end position="159"/>
    </location>
</feature>
<dbReference type="Proteomes" id="UP000029567">
    <property type="component" value="Unassembled WGS sequence"/>
</dbReference>
<evidence type="ECO:0000313" key="2">
    <source>
        <dbReference type="EMBL" id="KGG86192.1"/>
    </source>
</evidence>
<dbReference type="AlphaFoldDB" id="A0A0E3B9W9"/>
<protein>
    <recommendedName>
        <fullName evidence="1">Competence protein CoiA nuclease-like domain-containing protein</fullName>
    </recommendedName>
</protein>
<organism evidence="2 3">
    <name type="scientific">Comamonas thiooxydans</name>
    <dbReference type="NCBI Taxonomy" id="363952"/>
    <lineage>
        <taxon>Bacteria</taxon>
        <taxon>Pseudomonadati</taxon>
        <taxon>Pseudomonadota</taxon>
        <taxon>Betaproteobacteria</taxon>
        <taxon>Burkholderiales</taxon>
        <taxon>Comamonadaceae</taxon>
        <taxon>Comamonas</taxon>
    </lineage>
</organism>
<evidence type="ECO:0000313" key="3">
    <source>
        <dbReference type="Proteomes" id="UP000029567"/>
    </source>
</evidence>
<dbReference type="EMBL" id="AWTN01000114">
    <property type="protein sequence ID" value="KGG86192.1"/>
    <property type="molecule type" value="Genomic_DNA"/>
</dbReference>
<reference evidence="2 3" key="1">
    <citation type="submission" date="2013-09" db="EMBL/GenBank/DDBJ databases">
        <title>High correlation between genotypes and phenotypes of environmental bacteria Comamonas testosteroni strains.</title>
        <authorList>
            <person name="Liu L."/>
            <person name="Zhu W."/>
            <person name="Xia X."/>
            <person name="Xu B."/>
            <person name="Luo M."/>
            <person name="Wang G."/>
        </authorList>
    </citation>
    <scope>NUCLEOTIDE SEQUENCE [LARGE SCALE GENOMIC DNA]</scope>
    <source>
        <strain evidence="2 3">JL14</strain>
    </source>
</reference>
<gene>
    <name evidence="2" type="ORF">P245_20965</name>
</gene>
<dbReference type="InterPro" id="IPR010330">
    <property type="entry name" value="CoiA_nuc"/>
</dbReference>
<proteinExistence type="predicted"/>
<accession>A0A0E3B9W9</accession>
<sequence>MPLIAHVADTGLEVESFTAPSELWALWRKLPVGSFVIGRNRIPAVLKRSGRGLQFFAAAPGYGGTTAPESIDHQIAKIKLVQGMRAAGFRPKIEHAGTSPTGEGWQADVYVNSEVGPIAVEIQLSQQHWDEYRRRTERYKASGVAVVWLVRDVHLKALAISTIRHWISQGMTMADALNRAMDDMPCVPLLGAVADEDGQRVLVYPSDQSAPFIRLTLDAFGAGIASGALRLCERSYLDGSKPRPSWMWDSAKGALP</sequence>
<evidence type="ECO:0000259" key="1">
    <source>
        <dbReference type="Pfam" id="PF06054"/>
    </source>
</evidence>
<dbReference type="Pfam" id="PF06054">
    <property type="entry name" value="CoiA_nuc"/>
    <property type="match status" value="1"/>
</dbReference>
<name>A0A0E3B9W9_9BURK</name>
<comment type="caution">
    <text evidence="2">The sequence shown here is derived from an EMBL/GenBank/DDBJ whole genome shotgun (WGS) entry which is preliminary data.</text>
</comment>